<protein>
    <recommendedName>
        <fullName evidence="1">DUF7661 domain-containing protein</fullName>
    </recommendedName>
</protein>
<dbReference type="STRING" id="23.BEL05_04220"/>
<feature type="domain" description="DUF7661" evidence="1">
    <location>
        <begin position="1"/>
        <end position="60"/>
    </location>
</feature>
<dbReference type="Proteomes" id="UP000095230">
    <property type="component" value="Unassembled WGS sequence"/>
</dbReference>
<name>A0A1E5IPN3_SHECO</name>
<reference evidence="2 3" key="1">
    <citation type="submission" date="2016-07" db="EMBL/GenBank/DDBJ databases">
        <title>Whole-genome of two Shewanella species isolated from a digestive organ of sea cucumber Apostichopus japonicus Selenka 1867.</title>
        <authorList>
            <person name="Hong H.-H."/>
            <person name="Choi H."/>
            <person name="Cheon S."/>
            <person name="Oh J.-S."/>
            <person name="Lee H.-G."/>
            <person name="Park C."/>
        </authorList>
    </citation>
    <scope>NUCLEOTIDE SEQUENCE [LARGE SCALE GENOMIC DNA]</scope>
    <source>
        <strain evidence="2 3">CSB03KR</strain>
    </source>
</reference>
<gene>
    <name evidence="2" type="ORF">BEL05_04220</name>
</gene>
<accession>A0A1E5IPN3</accession>
<organism evidence="2 3">
    <name type="scientific">Shewanella colwelliana</name>
    <name type="common">Alteromonas colwelliana</name>
    <dbReference type="NCBI Taxonomy" id="23"/>
    <lineage>
        <taxon>Bacteria</taxon>
        <taxon>Pseudomonadati</taxon>
        <taxon>Pseudomonadota</taxon>
        <taxon>Gammaproteobacteria</taxon>
        <taxon>Alteromonadales</taxon>
        <taxon>Shewanellaceae</taxon>
        <taxon>Shewanella</taxon>
    </lineage>
</organism>
<sequence length="61" mass="6884">MIITRRDRGWMLAIESGLGMRRPVTDVVIAHLLVEAELAQYLADIYHESASIQHPDVIKLA</sequence>
<evidence type="ECO:0000259" key="1">
    <source>
        <dbReference type="Pfam" id="PF24697"/>
    </source>
</evidence>
<evidence type="ECO:0000313" key="3">
    <source>
        <dbReference type="Proteomes" id="UP000095230"/>
    </source>
</evidence>
<proteinExistence type="predicted"/>
<comment type="caution">
    <text evidence="2">The sequence shown here is derived from an EMBL/GenBank/DDBJ whole genome shotgun (WGS) entry which is preliminary data.</text>
</comment>
<dbReference type="EMBL" id="MCBT01000048">
    <property type="protein sequence ID" value="OEG72511.1"/>
    <property type="molecule type" value="Genomic_DNA"/>
</dbReference>
<evidence type="ECO:0000313" key="2">
    <source>
        <dbReference type="EMBL" id="OEG72511.1"/>
    </source>
</evidence>
<dbReference type="Pfam" id="PF24697">
    <property type="entry name" value="DUF7661"/>
    <property type="match status" value="1"/>
</dbReference>
<dbReference type="AlphaFoldDB" id="A0A1E5IPN3"/>
<dbReference type="InterPro" id="IPR056078">
    <property type="entry name" value="DUF7661"/>
</dbReference>